<dbReference type="EMBL" id="LSMT01000029">
    <property type="protein sequence ID" value="PFX31909.1"/>
    <property type="molecule type" value="Genomic_DNA"/>
</dbReference>
<organism evidence="1 2">
    <name type="scientific">Stylophora pistillata</name>
    <name type="common">Smooth cauliflower coral</name>
    <dbReference type="NCBI Taxonomy" id="50429"/>
    <lineage>
        <taxon>Eukaryota</taxon>
        <taxon>Metazoa</taxon>
        <taxon>Cnidaria</taxon>
        <taxon>Anthozoa</taxon>
        <taxon>Hexacorallia</taxon>
        <taxon>Scleractinia</taxon>
        <taxon>Astrocoeniina</taxon>
        <taxon>Pocilloporidae</taxon>
        <taxon>Stylophora</taxon>
    </lineage>
</organism>
<keyword evidence="2" id="KW-1185">Reference proteome</keyword>
<sequence>MAAKKASKNKDDLDALLQEATSLFGEKEISRKSRKGRSDLEFYRDSTTGLKKYKHKYRPREKKVTNASLCSATEEDCDPSLDLGDDDVQPTCHEMSPPSIVKQDDLEAALAKCEEVLSTFQIASSKNWETRMSNLTSSWDNTRKQLIEAVLSCEGRPSPDICSICLEGKVCIRFMECPKQCMCHSYDEKVHKSLPFHDRDAYVNGYFHANPPIVGVDGKGYHQIIDKSFPVPNIPDQCSSCKEAGVIQQVPSSGFLIIVNEKVMGIPS</sequence>
<comment type="caution">
    <text evidence="1">The sequence shown here is derived from an EMBL/GenBank/DDBJ whole genome shotgun (WGS) entry which is preliminary data.</text>
</comment>
<dbReference type="OrthoDB" id="8923991at2759"/>
<dbReference type="Proteomes" id="UP000225706">
    <property type="component" value="Unassembled WGS sequence"/>
</dbReference>
<reference evidence="2" key="1">
    <citation type="journal article" date="2017" name="bioRxiv">
        <title>Comparative analysis of the genomes of Stylophora pistillata and Acropora digitifera provides evidence for extensive differences between species of corals.</title>
        <authorList>
            <person name="Voolstra C.R."/>
            <person name="Li Y."/>
            <person name="Liew Y.J."/>
            <person name="Baumgarten S."/>
            <person name="Zoccola D."/>
            <person name="Flot J.-F."/>
            <person name="Tambutte S."/>
            <person name="Allemand D."/>
            <person name="Aranda M."/>
        </authorList>
    </citation>
    <scope>NUCLEOTIDE SEQUENCE [LARGE SCALE GENOMIC DNA]</scope>
</reference>
<proteinExistence type="predicted"/>
<name>A0A2B4SS20_STYPI</name>
<accession>A0A2B4SS20</accession>
<evidence type="ECO:0000313" key="1">
    <source>
        <dbReference type="EMBL" id="PFX31909.1"/>
    </source>
</evidence>
<dbReference type="AlphaFoldDB" id="A0A2B4SS20"/>
<evidence type="ECO:0000313" key="2">
    <source>
        <dbReference type="Proteomes" id="UP000225706"/>
    </source>
</evidence>
<protein>
    <submittedName>
        <fullName evidence="1">Uncharacterized protein</fullName>
    </submittedName>
</protein>
<gene>
    <name evidence="1" type="ORF">AWC38_SpisGene3212</name>
</gene>